<organism evidence="2 3">
    <name type="scientific">Neobacillus rhizosphaerae</name>
    <dbReference type="NCBI Taxonomy" id="2880965"/>
    <lineage>
        <taxon>Bacteria</taxon>
        <taxon>Bacillati</taxon>
        <taxon>Bacillota</taxon>
        <taxon>Bacilli</taxon>
        <taxon>Bacillales</taxon>
        <taxon>Bacillaceae</taxon>
        <taxon>Neobacillus</taxon>
    </lineage>
</organism>
<evidence type="ECO:0000256" key="1">
    <source>
        <dbReference type="SAM" id="Phobius"/>
    </source>
</evidence>
<dbReference type="RefSeq" id="WP_248737188.1">
    <property type="nucleotide sequence ID" value="NZ_CALBWS010000035.1"/>
</dbReference>
<proteinExistence type="predicted"/>
<protein>
    <recommendedName>
        <fullName evidence="4">DUF4306 domain-containing protein</fullName>
    </recommendedName>
</protein>
<evidence type="ECO:0000313" key="2">
    <source>
        <dbReference type="EMBL" id="CAH2716954.1"/>
    </source>
</evidence>
<evidence type="ECO:0008006" key="4">
    <source>
        <dbReference type="Google" id="ProtNLM"/>
    </source>
</evidence>
<feature type="transmembrane region" description="Helical" evidence="1">
    <location>
        <begin position="69"/>
        <end position="89"/>
    </location>
</feature>
<keyword evidence="1" id="KW-1133">Transmembrane helix</keyword>
<keyword evidence="1" id="KW-0472">Membrane</keyword>
<dbReference type="Pfam" id="PF14154">
    <property type="entry name" value="DUF4306"/>
    <property type="match status" value="1"/>
</dbReference>
<dbReference type="EMBL" id="CALBWS010000035">
    <property type="protein sequence ID" value="CAH2716954.1"/>
    <property type="molecule type" value="Genomic_DNA"/>
</dbReference>
<reference evidence="2" key="1">
    <citation type="submission" date="2022-04" db="EMBL/GenBank/DDBJ databases">
        <authorList>
            <person name="Criscuolo A."/>
        </authorList>
    </citation>
    <scope>NUCLEOTIDE SEQUENCE</scope>
    <source>
        <strain evidence="2">CIP111895</strain>
    </source>
</reference>
<dbReference type="Proteomes" id="UP000838308">
    <property type="component" value="Unassembled WGS sequence"/>
</dbReference>
<accession>A0ABM9EW80</accession>
<comment type="caution">
    <text evidence="2">The sequence shown here is derived from an EMBL/GenBank/DDBJ whole genome shotgun (WGS) entry which is preliminary data.</text>
</comment>
<sequence>MKKWFVIWILSIPVCLLTFMNSFFMTAKIGSFSQEECKPKFIFTPKDVQHCSDVYPIDIFLISLKTEPLSYICVISGLYLIGFIIYYLLRVVKHKNNYS</sequence>
<name>A0ABM9EW80_9BACI</name>
<dbReference type="InterPro" id="IPR025440">
    <property type="entry name" value="DUF4306"/>
</dbReference>
<keyword evidence="3" id="KW-1185">Reference proteome</keyword>
<keyword evidence="1" id="KW-0812">Transmembrane</keyword>
<evidence type="ECO:0000313" key="3">
    <source>
        <dbReference type="Proteomes" id="UP000838308"/>
    </source>
</evidence>
<feature type="transmembrane region" description="Helical" evidence="1">
    <location>
        <begin position="5"/>
        <end position="24"/>
    </location>
</feature>
<gene>
    <name evidence="2" type="ORF">BACCIP111895_04142</name>
</gene>